<keyword evidence="2" id="KW-0732">Signal</keyword>
<evidence type="ECO:0000256" key="2">
    <source>
        <dbReference type="SAM" id="SignalP"/>
    </source>
</evidence>
<protein>
    <submittedName>
        <fullName evidence="3">Uncharacterized protein</fullName>
    </submittedName>
</protein>
<name>A0A6V7P4P3_ANACO</name>
<evidence type="ECO:0000256" key="1">
    <source>
        <dbReference type="ARBA" id="ARBA00009431"/>
    </source>
</evidence>
<comment type="similarity">
    <text evidence="1">Belongs to the peptidase S10 family.</text>
</comment>
<sequence>MHTNLFFFFFLFCLFCLSVSAANSSHYRQQENDRILRLPGQSFNASFAHYSGYVDVGESGSGRALFYWLFEAAADPMRSPSSFGSPEVYFLFPPSLRPSLVGNALTDSFLDHHGAFEYYWMAGLISDRTYQMLNLHCTSLSFLHKSPECDDILDSALKKWEILTSTAFSLHLHFCCHLLRE</sequence>
<dbReference type="EMBL" id="LR862145">
    <property type="protein sequence ID" value="CAD1825606.1"/>
    <property type="molecule type" value="Genomic_DNA"/>
</dbReference>
<dbReference type="InterPro" id="IPR029058">
    <property type="entry name" value="AB_hydrolase_fold"/>
</dbReference>
<feature type="signal peptide" evidence="2">
    <location>
        <begin position="1"/>
        <end position="21"/>
    </location>
</feature>
<gene>
    <name evidence="3" type="ORF">CB5_LOCUS8817</name>
</gene>
<dbReference type="SUPFAM" id="SSF53474">
    <property type="entry name" value="alpha/beta-Hydrolases"/>
    <property type="match status" value="1"/>
</dbReference>
<reference evidence="3" key="1">
    <citation type="submission" date="2020-07" db="EMBL/GenBank/DDBJ databases">
        <authorList>
            <person name="Lin J."/>
        </authorList>
    </citation>
    <scope>NUCLEOTIDE SEQUENCE</scope>
</reference>
<dbReference type="Gene3D" id="3.40.50.1820">
    <property type="entry name" value="alpha/beta hydrolase"/>
    <property type="match status" value="2"/>
</dbReference>
<dbReference type="GO" id="GO:0004185">
    <property type="term" value="F:serine-type carboxypeptidase activity"/>
    <property type="evidence" value="ECO:0007669"/>
    <property type="project" value="InterPro"/>
</dbReference>
<dbReference type="AlphaFoldDB" id="A0A6V7P4P3"/>
<organism evidence="3">
    <name type="scientific">Ananas comosus var. bracteatus</name>
    <name type="common">red pineapple</name>
    <dbReference type="NCBI Taxonomy" id="296719"/>
    <lineage>
        <taxon>Eukaryota</taxon>
        <taxon>Viridiplantae</taxon>
        <taxon>Streptophyta</taxon>
        <taxon>Embryophyta</taxon>
        <taxon>Tracheophyta</taxon>
        <taxon>Spermatophyta</taxon>
        <taxon>Magnoliopsida</taxon>
        <taxon>Liliopsida</taxon>
        <taxon>Poales</taxon>
        <taxon>Bromeliaceae</taxon>
        <taxon>Bromelioideae</taxon>
        <taxon>Ananas</taxon>
    </lineage>
</organism>
<dbReference type="Pfam" id="PF00450">
    <property type="entry name" value="Peptidase_S10"/>
    <property type="match status" value="1"/>
</dbReference>
<accession>A0A6V7P4P3</accession>
<dbReference type="InterPro" id="IPR001563">
    <property type="entry name" value="Peptidase_S10"/>
</dbReference>
<evidence type="ECO:0000313" key="3">
    <source>
        <dbReference type="EMBL" id="CAD1825606.1"/>
    </source>
</evidence>
<proteinExistence type="inferred from homology"/>
<feature type="chain" id="PRO_5028292980" evidence="2">
    <location>
        <begin position="22"/>
        <end position="181"/>
    </location>
</feature>
<dbReference type="GO" id="GO:0006508">
    <property type="term" value="P:proteolysis"/>
    <property type="evidence" value="ECO:0007669"/>
    <property type="project" value="InterPro"/>
</dbReference>